<evidence type="ECO:0000256" key="2">
    <source>
        <dbReference type="ARBA" id="ARBA00022801"/>
    </source>
</evidence>
<keyword evidence="4" id="KW-0238">DNA-binding</keyword>
<feature type="domain" description="HIRAN" evidence="3">
    <location>
        <begin position="128"/>
        <end position="231"/>
    </location>
</feature>
<evidence type="ECO:0000313" key="5">
    <source>
        <dbReference type="Proteomes" id="UP000621307"/>
    </source>
</evidence>
<reference evidence="4 5" key="1">
    <citation type="journal article" date="2020" name="ISME J.">
        <title>Comparative genomics reveals insights into cyanobacterial evolution and habitat adaptation.</title>
        <authorList>
            <person name="Chen M.Y."/>
            <person name="Teng W.K."/>
            <person name="Zhao L."/>
            <person name="Hu C.X."/>
            <person name="Zhou Y.K."/>
            <person name="Han B.P."/>
            <person name="Song L.R."/>
            <person name="Shu W.S."/>
        </authorList>
    </citation>
    <scope>NUCLEOTIDE SEQUENCE [LARGE SCALE GENOMIC DNA]</scope>
    <source>
        <strain evidence="4 5">FACHB-3921</strain>
    </source>
</reference>
<gene>
    <name evidence="4" type="ORF">H6G14_27420</name>
</gene>
<keyword evidence="1" id="KW-0479">Metal-binding</keyword>
<dbReference type="RefSeq" id="WP_190571510.1">
    <property type="nucleotide sequence ID" value="NZ_JACJQL010000072.1"/>
</dbReference>
<keyword evidence="5" id="KW-1185">Reference proteome</keyword>
<proteinExistence type="predicted"/>
<dbReference type="Gene3D" id="3.30.70.2330">
    <property type="match status" value="1"/>
</dbReference>
<keyword evidence="2" id="KW-0378">Hydrolase</keyword>
<organism evidence="4 5">
    <name type="scientific">Nostoc parmelioides FACHB-3921</name>
    <dbReference type="NCBI Taxonomy" id="2692909"/>
    <lineage>
        <taxon>Bacteria</taxon>
        <taxon>Bacillati</taxon>
        <taxon>Cyanobacteriota</taxon>
        <taxon>Cyanophyceae</taxon>
        <taxon>Nostocales</taxon>
        <taxon>Nostocaceae</taxon>
        <taxon>Nostoc</taxon>
    </lineage>
</organism>
<accession>A0ABR8BM21</accession>
<protein>
    <submittedName>
        <fullName evidence="4">DNA-binding protein</fullName>
    </submittedName>
</protein>
<sequence>MTTQKTLFLAWQDPESRSWFPIGRLTFDGARYKFVYTQGVKEAQQMCSFSPLSSFPHLEQVYTSTHLFPVFSNRLMSRSRPDYANFLQWLNISEHEVDPLAILARSGGQRETDSLAVFPCPEPNVAGQYQLHFFAHGLRHLPESAIERINHLEPEDKLWLAHEFQNPHDSLALTLHTENHYIVGYCPRYLRSEVFELLRQDPTSVDLRVERVNLPPTPFQFRLLCRITTLCNQNFRPFSGEEYQPLIKEDFATASLISPA</sequence>
<evidence type="ECO:0000313" key="4">
    <source>
        <dbReference type="EMBL" id="MBD2254958.1"/>
    </source>
</evidence>
<dbReference type="GO" id="GO:0003677">
    <property type="term" value="F:DNA binding"/>
    <property type="evidence" value="ECO:0007669"/>
    <property type="project" value="UniProtKB-KW"/>
</dbReference>
<name>A0ABR8BM21_9NOSO</name>
<dbReference type="Proteomes" id="UP000621307">
    <property type="component" value="Unassembled WGS sequence"/>
</dbReference>
<dbReference type="Pfam" id="PF08797">
    <property type="entry name" value="HIRAN"/>
    <property type="match status" value="1"/>
</dbReference>
<evidence type="ECO:0000259" key="3">
    <source>
        <dbReference type="SMART" id="SM00910"/>
    </source>
</evidence>
<dbReference type="EMBL" id="JACJQL010000072">
    <property type="protein sequence ID" value="MBD2254958.1"/>
    <property type="molecule type" value="Genomic_DNA"/>
</dbReference>
<dbReference type="SMART" id="SM00910">
    <property type="entry name" value="HIRAN"/>
    <property type="match status" value="1"/>
</dbReference>
<evidence type="ECO:0000256" key="1">
    <source>
        <dbReference type="ARBA" id="ARBA00022723"/>
    </source>
</evidence>
<dbReference type="InterPro" id="IPR014905">
    <property type="entry name" value="HIRAN"/>
</dbReference>
<comment type="caution">
    <text evidence="4">The sequence shown here is derived from an EMBL/GenBank/DDBJ whole genome shotgun (WGS) entry which is preliminary data.</text>
</comment>